<evidence type="ECO:0000313" key="15">
    <source>
        <dbReference type="EMBL" id="HGD13782.1"/>
    </source>
</evidence>
<dbReference type="EMBL" id="DTMZ01000175">
    <property type="protein sequence ID" value="HGD13782.1"/>
    <property type="molecule type" value="Genomic_DNA"/>
</dbReference>
<dbReference type="InterPro" id="IPR025965">
    <property type="entry name" value="FlgD/Vpr_Ig-like"/>
</dbReference>
<evidence type="ECO:0000256" key="7">
    <source>
        <dbReference type="ARBA" id="ARBA00022801"/>
    </source>
</evidence>
<dbReference type="FunFam" id="3.40.630.10:FF:000084">
    <property type="entry name" value="Carboxypeptidase B2"/>
    <property type="match status" value="1"/>
</dbReference>
<evidence type="ECO:0000256" key="9">
    <source>
        <dbReference type="ARBA" id="ARBA00023049"/>
    </source>
</evidence>
<dbReference type="EC" id="3.4.17.18" evidence="11"/>
<dbReference type="Gene3D" id="3.40.630.10">
    <property type="entry name" value="Zn peptidases"/>
    <property type="match status" value="1"/>
</dbReference>
<name>A0A7V3PUW6_UNCW3</name>
<feature type="domain" description="Peptidase M14" evidence="14">
    <location>
        <begin position="92"/>
        <end position="397"/>
    </location>
</feature>
<feature type="active site" description="Proton donor/acceptor" evidence="12">
    <location>
        <position position="367"/>
    </location>
</feature>
<dbReference type="PROSITE" id="PS52035">
    <property type="entry name" value="PEPTIDASE_M14"/>
    <property type="match status" value="1"/>
</dbReference>
<evidence type="ECO:0000256" key="8">
    <source>
        <dbReference type="ARBA" id="ARBA00022833"/>
    </source>
</evidence>
<dbReference type="PANTHER" id="PTHR11705:SF143">
    <property type="entry name" value="SLL0236 PROTEIN"/>
    <property type="match status" value="1"/>
</dbReference>
<dbReference type="CDD" id="cd03859">
    <property type="entry name" value="M14_CPT"/>
    <property type="match status" value="1"/>
</dbReference>
<dbReference type="InterPro" id="IPR000834">
    <property type="entry name" value="Peptidase_M14"/>
</dbReference>
<feature type="signal peptide" evidence="13">
    <location>
        <begin position="1"/>
        <end position="17"/>
    </location>
</feature>
<accession>A0A7V3PUW6</accession>
<evidence type="ECO:0000256" key="12">
    <source>
        <dbReference type="PROSITE-ProRule" id="PRU01379"/>
    </source>
</evidence>
<evidence type="ECO:0000259" key="14">
    <source>
        <dbReference type="PROSITE" id="PS52035"/>
    </source>
</evidence>
<comment type="catalytic activity">
    <reaction evidence="10">
        <text>Releases a C-terminal residue, which may be hydrophobic or positively charged.</text>
        <dbReference type="EC" id="3.4.17.18"/>
    </reaction>
</comment>
<keyword evidence="5" id="KW-0479">Metal-binding</keyword>
<dbReference type="Gene3D" id="2.60.40.4070">
    <property type="match status" value="1"/>
</dbReference>
<comment type="similarity">
    <text evidence="2 12">Belongs to the peptidase M14 family.</text>
</comment>
<keyword evidence="8" id="KW-0862">Zinc</keyword>
<evidence type="ECO:0000256" key="13">
    <source>
        <dbReference type="SAM" id="SignalP"/>
    </source>
</evidence>
<dbReference type="GO" id="GO:0006508">
    <property type="term" value="P:proteolysis"/>
    <property type="evidence" value="ECO:0007669"/>
    <property type="project" value="UniProtKB-KW"/>
</dbReference>
<sequence>MCLSLILFFLPAATVQARQLIVRVDAPDYPTLYQHIQFKGTSIEIAGAQPGVSYDLLLEENDLPLVLNCGLKATVVVEDLELEKKKAAEFGFYCSYDSLVSIMRNWAANYPAICKLESIGQTYEGRWIYGVKISDNVQIDEDEPEVLLEAMHHSREWATPQAARYFADTILRNYNTNSDFRNFVDNHELWVFPIINVDGYAYDYPNQRSWRKDRQPFGSAIGCDPNRDYNGACNGSRMADWGALVSGSMSSHYPSDETFMGGYGAWGKEVNALSEFFKQRTFLADVSLHSYSELVLWPYGNGETPPDNGIFVSLGQRMAQQMQKLSGGYYTPEPSSQLYPTSGGSIDWMYGWAHYIGGFPCLSYVFEIGTAFYQNVSQLDAIQREVFKGLWYLYTRADSIAGVLEGMVPRPILAPLDSSATGVFTVHWTPIRPEHNHPEKWALEELSGLTVGQEDFESGSSRWVFQGAALSTTQKHSGNYSVSLGTGNNISNYAVTADPYPVQSGDSLIYWIWYNTENNYDVVVTEVSLEGKEWIQLHDRYTGNSNGWLRKAYSLEPWAGKSVYIRFRYMTDDNTLGSGVYVDDIFPVPSFASRRTVADNITDTLYELTITEPGQYWYRVRGYNSTWGWGDFGPLEDIVVTGSGIASAPTQNPKTSLTVLGPTPTGADVSIRYGIGSAGSVDLTVFDATGRMVKSLVRGAVVPGEYSVRWNSTDERGKQVPAGVYFLRLFADRSLTARIVLSR</sequence>
<keyword evidence="9" id="KW-0482">Metalloprotease</keyword>
<reference evidence="15" key="1">
    <citation type="journal article" date="2020" name="mSystems">
        <title>Genome- and Community-Level Interaction Insights into Carbon Utilization and Element Cycling Functions of Hydrothermarchaeota in Hydrothermal Sediment.</title>
        <authorList>
            <person name="Zhou Z."/>
            <person name="Liu Y."/>
            <person name="Xu W."/>
            <person name="Pan J."/>
            <person name="Luo Z.H."/>
            <person name="Li M."/>
        </authorList>
    </citation>
    <scope>NUCLEOTIDE SEQUENCE [LARGE SCALE GENOMIC DNA]</scope>
    <source>
        <strain evidence="15">SpSt-914</strain>
    </source>
</reference>
<dbReference type="SMART" id="SM00631">
    <property type="entry name" value="Zn_pept"/>
    <property type="match status" value="1"/>
</dbReference>
<evidence type="ECO:0000256" key="6">
    <source>
        <dbReference type="ARBA" id="ARBA00022729"/>
    </source>
</evidence>
<protein>
    <recommendedName>
        <fullName evidence="11">carboxypeptidase T</fullName>
        <ecNumber evidence="11">3.4.17.18</ecNumber>
    </recommendedName>
</protein>
<dbReference type="InterPro" id="IPR057247">
    <property type="entry name" value="CARBOXYPEPT_ZN_2"/>
</dbReference>
<comment type="caution">
    <text evidence="15">The sequence shown here is derived from an EMBL/GenBank/DDBJ whole genome shotgun (WGS) entry which is preliminary data.</text>
</comment>
<evidence type="ECO:0000256" key="2">
    <source>
        <dbReference type="ARBA" id="ARBA00005988"/>
    </source>
</evidence>
<evidence type="ECO:0000256" key="3">
    <source>
        <dbReference type="ARBA" id="ARBA00022645"/>
    </source>
</evidence>
<dbReference type="PROSITE" id="PS00133">
    <property type="entry name" value="CARBOXYPEPT_ZN_2"/>
    <property type="match status" value="1"/>
</dbReference>
<dbReference type="GO" id="GO:0008270">
    <property type="term" value="F:zinc ion binding"/>
    <property type="evidence" value="ECO:0007669"/>
    <property type="project" value="InterPro"/>
</dbReference>
<comment type="cofactor">
    <cofactor evidence="1">
        <name>Zn(2+)</name>
        <dbReference type="ChEBI" id="CHEBI:29105"/>
    </cofactor>
</comment>
<dbReference type="PRINTS" id="PR00765">
    <property type="entry name" value="CRBOXYPTASEA"/>
</dbReference>
<gene>
    <name evidence="15" type="ORF">ENX16_06890</name>
</gene>
<dbReference type="Pfam" id="PF00246">
    <property type="entry name" value="Peptidase_M14"/>
    <property type="match status" value="1"/>
</dbReference>
<keyword evidence="3" id="KW-0121">Carboxypeptidase</keyword>
<dbReference type="PANTHER" id="PTHR11705">
    <property type="entry name" value="PROTEASE FAMILY M14 CARBOXYPEPTIDASE A,B"/>
    <property type="match status" value="1"/>
</dbReference>
<dbReference type="SUPFAM" id="SSF53187">
    <property type="entry name" value="Zn-dependent exopeptidases"/>
    <property type="match status" value="1"/>
</dbReference>
<dbReference type="AlphaFoldDB" id="A0A7V3PUW6"/>
<dbReference type="Gene3D" id="2.60.120.260">
    <property type="entry name" value="Galactose-binding domain-like"/>
    <property type="match status" value="1"/>
</dbReference>
<dbReference type="Pfam" id="PF13860">
    <property type="entry name" value="FlgD_ig"/>
    <property type="match status" value="1"/>
</dbReference>
<proteinExistence type="inferred from homology"/>
<keyword evidence="7" id="KW-0378">Hydrolase</keyword>
<evidence type="ECO:0000256" key="10">
    <source>
        <dbReference type="ARBA" id="ARBA00050859"/>
    </source>
</evidence>
<dbReference type="GO" id="GO:0004181">
    <property type="term" value="F:metallocarboxypeptidase activity"/>
    <property type="evidence" value="ECO:0007669"/>
    <property type="project" value="InterPro"/>
</dbReference>
<evidence type="ECO:0000256" key="4">
    <source>
        <dbReference type="ARBA" id="ARBA00022670"/>
    </source>
</evidence>
<evidence type="ECO:0000256" key="1">
    <source>
        <dbReference type="ARBA" id="ARBA00001947"/>
    </source>
</evidence>
<keyword evidence="6 13" id="KW-0732">Signal</keyword>
<dbReference type="InterPro" id="IPR033810">
    <property type="entry name" value="Carboxypeptidase_T"/>
</dbReference>
<feature type="chain" id="PRO_5031129453" description="carboxypeptidase T" evidence="13">
    <location>
        <begin position="18"/>
        <end position="743"/>
    </location>
</feature>
<keyword evidence="4" id="KW-0645">Protease</keyword>
<dbReference type="GO" id="GO:0005615">
    <property type="term" value="C:extracellular space"/>
    <property type="evidence" value="ECO:0007669"/>
    <property type="project" value="TreeGrafter"/>
</dbReference>
<organism evidence="15">
    <name type="scientific">candidate division WOR-3 bacterium</name>
    <dbReference type="NCBI Taxonomy" id="2052148"/>
    <lineage>
        <taxon>Bacteria</taxon>
        <taxon>Bacteria division WOR-3</taxon>
    </lineage>
</organism>
<evidence type="ECO:0000256" key="11">
    <source>
        <dbReference type="ARBA" id="ARBA00066554"/>
    </source>
</evidence>
<evidence type="ECO:0000256" key="5">
    <source>
        <dbReference type="ARBA" id="ARBA00022723"/>
    </source>
</evidence>
<dbReference type="Pfam" id="PF20773">
    <property type="entry name" value="InhA-like_MAM"/>
    <property type="match status" value="1"/>
</dbReference>